<dbReference type="Gene3D" id="1.25.40.20">
    <property type="entry name" value="Ankyrin repeat-containing domain"/>
    <property type="match status" value="2"/>
</dbReference>
<feature type="repeat" description="ANK" evidence="3">
    <location>
        <begin position="205"/>
        <end position="237"/>
    </location>
</feature>
<dbReference type="PROSITE" id="PS50297">
    <property type="entry name" value="ANK_REP_REGION"/>
    <property type="match status" value="1"/>
</dbReference>
<dbReference type="PANTHER" id="PTHR24198">
    <property type="entry name" value="ANKYRIN REPEAT AND PROTEIN KINASE DOMAIN-CONTAINING PROTEIN"/>
    <property type="match status" value="1"/>
</dbReference>
<dbReference type="SMART" id="SM00248">
    <property type="entry name" value="ANK"/>
    <property type="match status" value="4"/>
</dbReference>
<sequence>MNSQFLKHLTLLATLVFNQLVYCKIYKYVDKNGKVHYSDKPFKGKEAKEVTIKEHKVTSNNTKKLSRPNIQQAEYLSIHKAIYRYKLDKFATWYETDFDKLKEEEPFQLPTITAAKAGKLDIIQYLEKKGYSLTEAGLQGLTPFLVSLSYERGDVAQYLLSQSPNIHARDGAGQTTLMLAIQNKLPEIALHLIDLGVDIKQRNNSGQTALHIAVSKSDIASVNRLLKRKAMINVFDNKKRTPLMIAEKRGDIEILGAIENAIK</sequence>
<dbReference type="InterPro" id="IPR002110">
    <property type="entry name" value="Ankyrin_rpt"/>
</dbReference>
<accession>A0A316FHH2</accession>
<evidence type="ECO:0000313" key="6">
    <source>
        <dbReference type="Proteomes" id="UP000245790"/>
    </source>
</evidence>
<gene>
    <name evidence="5" type="ORF">C8D97_11094</name>
</gene>
<proteinExistence type="predicted"/>
<protein>
    <submittedName>
        <fullName evidence="5">Ankyrin repeat protein</fullName>
    </submittedName>
</protein>
<reference evidence="5 6" key="1">
    <citation type="submission" date="2018-05" db="EMBL/GenBank/DDBJ databases">
        <title>Genomic Encyclopedia of Type Strains, Phase IV (KMG-IV): sequencing the most valuable type-strain genomes for metagenomic binning, comparative biology and taxonomic classification.</title>
        <authorList>
            <person name="Goeker M."/>
        </authorList>
    </citation>
    <scope>NUCLEOTIDE SEQUENCE [LARGE SCALE GENOMIC DNA]</scope>
    <source>
        <strain evidence="5 6">DSM 25350</strain>
    </source>
</reference>
<dbReference type="InterPro" id="IPR025392">
    <property type="entry name" value="DUF4124"/>
</dbReference>
<evidence type="ECO:0000313" key="5">
    <source>
        <dbReference type="EMBL" id="PWK47879.1"/>
    </source>
</evidence>
<evidence type="ECO:0000259" key="4">
    <source>
        <dbReference type="Pfam" id="PF13511"/>
    </source>
</evidence>
<evidence type="ECO:0000256" key="2">
    <source>
        <dbReference type="ARBA" id="ARBA00023043"/>
    </source>
</evidence>
<organism evidence="5 6">
    <name type="scientific">Pleionea mediterranea</name>
    <dbReference type="NCBI Taxonomy" id="523701"/>
    <lineage>
        <taxon>Bacteria</taxon>
        <taxon>Pseudomonadati</taxon>
        <taxon>Pseudomonadota</taxon>
        <taxon>Gammaproteobacteria</taxon>
        <taxon>Oceanospirillales</taxon>
        <taxon>Pleioneaceae</taxon>
        <taxon>Pleionea</taxon>
    </lineage>
</organism>
<comment type="caution">
    <text evidence="5">The sequence shown here is derived from an EMBL/GenBank/DDBJ whole genome shotgun (WGS) entry which is preliminary data.</text>
</comment>
<keyword evidence="1" id="KW-0677">Repeat</keyword>
<dbReference type="AlphaFoldDB" id="A0A316FHH2"/>
<dbReference type="EMBL" id="QGGU01000010">
    <property type="protein sequence ID" value="PWK47879.1"/>
    <property type="molecule type" value="Genomic_DNA"/>
</dbReference>
<keyword evidence="6" id="KW-1185">Reference proteome</keyword>
<name>A0A316FHH2_9GAMM</name>
<dbReference type="InterPro" id="IPR036770">
    <property type="entry name" value="Ankyrin_rpt-contain_sf"/>
</dbReference>
<keyword evidence="2 3" id="KW-0040">ANK repeat</keyword>
<feature type="domain" description="DUF4124" evidence="4">
    <location>
        <begin position="13"/>
        <end position="53"/>
    </location>
</feature>
<evidence type="ECO:0000256" key="3">
    <source>
        <dbReference type="PROSITE-ProRule" id="PRU00023"/>
    </source>
</evidence>
<feature type="repeat" description="ANK" evidence="3">
    <location>
        <begin position="172"/>
        <end position="204"/>
    </location>
</feature>
<evidence type="ECO:0000256" key="1">
    <source>
        <dbReference type="ARBA" id="ARBA00022737"/>
    </source>
</evidence>
<dbReference type="PROSITE" id="PS50088">
    <property type="entry name" value="ANK_REPEAT"/>
    <property type="match status" value="2"/>
</dbReference>
<dbReference type="PANTHER" id="PTHR24198:SF165">
    <property type="entry name" value="ANKYRIN REPEAT-CONTAINING PROTEIN-RELATED"/>
    <property type="match status" value="1"/>
</dbReference>
<dbReference type="SUPFAM" id="SSF48403">
    <property type="entry name" value="Ankyrin repeat"/>
    <property type="match status" value="1"/>
</dbReference>
<dbReference type="Pfam" id="PF13511">
    <property type="entry name" value="DUF4124"/>
    <property type="match status" value="1"/>
</dbReference>
<dbReference type="RefSeq" id="WP_109764417.1">
    <property type="nucleotide sequence ID" value="NZ_QGGU01000010.1"/>
</dbReference>
<dbReference type="Proteomes" id="UP000245790">
    <property type="component" value="Unassembled WGS sequence"/>
</dbReference>
<dbReference type="Pfam" id="PF12796">
    <property type="entry name" value="Ank_2"/>
    <property type="match status" value="1"/>
</dbReference>
<dbReference type="OrthoDB" id="7068596at2"/>